<name>A0A7U3UVS1_9ACTN</name>
<dbReference type="Proteomes" id="UP000595703">
    <property type="component" value="Chromosome"/>
</dbReference>
<proteinExistence type="predicted"/>
<protein>
    <recommendedName>
        <fullName evidence="2">Tetrahydrofolate dehydrogenase/cyclohydrolase NAD(P)-binding domain-containing protein</fullName>
    </recommendedName>
</protein>
<dbReference type="Pfam" id="PF02882">
    <property type="entry name" value="THF_DHG_CYH_C"/>
    <property type="match status" value="1"/>
</dbReference>
<dbReference type="InterPro" id="IPR020631">
    <property type="entry name" value="THF_DH/CycHdrlase_NAD-bd_dom"/>
</dbReference>
<evidence type="ECO:0000259" key="2">
    <source>
        <dbReference type="Pfam" id="PF02882"/>
    </source>
</evidence>
<reference evidence="3 4" key="1">
    <citation type="journal article" date="2010" name="J. Bacteriol.">
        <title>Biochemical characterization of a novel indole prenyltransferase from Streptomyces sp. SN-593.</title>
        <authorList>
            <person name="Takahashi S."/>
            <person name="Takagi H."/>
            <person name="Toyoda A."/>
            <person name="Uramoto M."/>
            <person name="Nogawa T."/>
            <person name="Ueki M."/>
            <person name="Sakaki Y."/>
            <person name="Osada H."/>
        </authorList>
    </citation>
    <scope>NUCLEOTIDE SEQUENCE [LARGE SCALE GENOMIC DNA]</scope>
    <source>
        <strain evidence="3 4">SN-593</strain>
    </source>
</reference>
<dbReference type="Gene3D" id="3.40.50.10860">
    <property type="entry name" value="Leucine Dehydrogenase, chain A, domain 1"/>
    <property type="match status" value="1"/>
</dbReference>
<reference evidence="3 4" key="2">
    <citation type="journal article" date="2011" name="J. Antibiot.">
        <title>Furaquinocins I and J: novel polyketide isoprenoid hybrid compounds from Streptomyces reveromyceticus SN-593.</title>
        <authorList>
            <person name="Panthee S."/>
            <person name="Takahashi S."/>
            <person name="Takagi H."/>
            <person name="Nogawa T."/>
            <person name="Oowada E."/>
            <person name="Uramoto M."/>
            <person name="Osada H."/>
        </authorList>
    </citation>
    <scope>NUCLEOTIDE SEQUENCE [LARGE SCALE GENOMIC DNA]</scope>
    <source>
        <strain evidence="3 4">SN-593</strain>
    </source>
</reference>
<feature type="region of interest" description="Disordered" evidence="1">
    <location>
        <begin position="28"/>
        <end position="48"/>
    </location>
</feature>
<organism evidence="3 4">
    <name type="scientific">Actinacidiphila reveromycinica</name>
    <dbReference type="NCBI Taxonomy" id="659352"/>
    <lineage>
        <taxon>Bacteria</taxon>
        <taxon>Bacillati</taxon>
        <taxon>Actinomycetota</taxon>
        <taxon>Actinomycetes</taxon>
        <taxon>Kitasatosporales</taxon>
        <taxon>Streptomycetaceae</taxon>
        <taxon>Actinacidiphila</taxon>
    </lineage>
</organism>
<reference evidence="3 4" key="4">
    <citation type="journal article" date="2020" name="Sci. Rep.">
        <title>beta-carboline chemical signals induce reveromycin production through a LuxR family regulator in Streptomyces sp. SN-593.</title>
        <authorList>
            <person name="Panthee S."/>
            <person name="Kito N."/>
            <person name="Hayashi T."/>
            <person name="Shimizu T."/>
            <person name="Ishikawa J."/>
            <person name="Hamamoto H."/>
            <person name="Osada H."/>
            <person name="Takahashi S."/>
        </authorList>
    </citation>
    <scope>NUCLEOTIDE SEQUENCE [LARGE SCALE GENOMIC DNA]</scope>
    <source>
        <strain evidence="3 4">SN-593</strain>
    </source>
</reference>
<evidence type="ECO:0000256" key="1">
    <source>
        <dbReference type="SAM" id="MobiDB-lite"/>
    </source>
</evidence>
<dbReference type="AlphaFoldDB" id="A0A7U3UVS1"/>
<dbReference type="GO" id="GO:0004488">
    <property type="term" value="F:methylenetetrahydrofolate dehydrogenase (NADP+) activity"/>
    <property type="evidence" value="ECO:0007669"/>
    <property type="project" value="InterPro"/>
</dbReference>
<accession>A0A7U3UVS1</accession>
<evidence type="ECO:0000313" key="4">
    <source>
        <dbReference type="Proteomes" id="UP000595703"/>
    </source>
</evidence>
<gene>
    <name evidence="3" type="ORF">RVR_6353</name>
</gene>
<feature type="domain" description="Tetrahydrofolate dehydrogenase/cyclohydrolase NAD(P)-binding" evidence="2">
    <location>
        <begin position="71"/>
        <end position="105"/>
    </location>
</feature>
<evidence type="ECO:0000313" key="3">
    <source>
        <dbReference type="EMBL" id="BBA99641.1"/>
    </source>
</evidence>
<reference evidence="3 4" key="3">
    <citation type="journal article" date="2011" name="Nat. Chem. Biol.">
        <title>Reveromycin A biosynthesis uses RevG and RevJ for stereospecific spiroacetal formation.</title>
        <authorList>
            <person name="Takahashi S."/>
            <person name="Toyoda A."/>
            <person name="Sekiyama Y."/>
            <person name="Takagi H."/>
            <person name="Nogawa T."/>
            <person name="Uramoto M."/>
            <person name="Suzuki R."/>
            <person name="Koshino H."/>
            <person name="Kumano T."/>
            <person name="Panthee S."/>
            <person name="Dairi T."/>
            <person name="Ishikawa J."/>
            <person name="Ikeda H."/>
            <person name="Sakaki Y."/>
            <person name="Osada H."/>
        </authorList>
    </citation>
    <scope>NUCLEOTIDE SEQUENCE [LARGE SCALE GENOMIC DNA]</scope>
    <source>
        <strain evidence="3 4">SN-593</strain>
    </source>
</reference>
<dbReference type="KEGG" id="arev:RVR_6353"/>
<dbReference type="EMBL" id="AP018365">
    <property type="protein sequence ID" value="BBA99641.1"/>
    <property type="molecule type" value="Genomic_DNA"/>
</dbReference>
<sequence>MTAQILDGKATAAATTSELTARVQALEDHGVRPGPGTLPVGGDPAGTGRIVRLPLRRGLDAHRAPEPGDPAVAGAAAWISPDPGGVGPMTRALLPRNVVEAAERTAAGHVG</sequence>
<keyword evidence="4" id="KW-1185">Reference proteome</keyword>